<reference evidence="2 3" key="1">
    <citation type="submission" date="2018-06" db="EMBL/GenBank/DDBJ databases">
        <title>Comparative genomics reveals the genomic features of Rhizophagus irregularis, R. cerebriforme, R. diaphanum and Gigaspora rosea, and their symbiotic lifestyle signature.</title>
        <authorList>
            <person name="Morin E."/>
            <person name="San Clemente H."/>
            <person name="Chen E.C.H."/>
            <person name="De La Providencia I."/>
            <person name="Hainaut M."/>
            <person name="Kuo A."/>
            <person name="Kohler A."/>
            <person name="Murat C."/>
            <person name="Tang N."/>
            <person name="Roy S."/>
            <person name="Loubradou J."/>
            <person name="Henrissat B."/>
            <person name="Grigoriev I.V."/>
            <person name="Corradi N."/>
            <person name="Roux C."/>
            <person name="Martin F.M."/>
        </authorList>
    </citation>
    <scope>NUCLEOTIDE SEQUENCE [LARGE SCALE GENOMIC DNA]</scope>
    <source>
        <strain evidence="2 3">DAOM 194757</strain>
    </source>
</reference>
<evidence type="ECO:0000313" key="2">
    <source>
        <dbReference type="EMBL" id="RIB05500.1"/>
    </source>
</evidence>
<organism evidence="2 3">
    <name type="scientific">Gigaspora rosea</name>
    <dbReference type="NCBI Taxonomy" id="44941"/>
    <lineage>
        <taxon>Eukaryota</taxon>
        <taxon>Fungi</taxon>
        <taxon>Fungi incertae sedis</taxon>
        <taxon>Mucoromycota</taxon>
        <taxon>Glomeromycotina</taxon>
        <taxon>Glomeromycetes</taxon>
        <taxon>Diversisporales</taxon>
        <taxon>Gigasporaceae</taxon>
        <taxon>Gigaspora</taxon>
    </lineage>
</organism>
<dbReference type="AlphaFoldDB" id="A0A397U5F5"/>
<name>A0A397U5F5_9GLOM</name>
<dbReference type="Proteomes" id="UP000266673">
    <property type="component" value="Unassembled WGS sequence"/>
</dbReference>
<protein>
    <submittedName>
        <fullName evidence="2">Uncharacterized protein</fullName>
    </submittedName>
</protein>
<accession>A0A397U5F5</accession>
<feature type="region of interest" description="Disordered" evidence="1">
    <location>
        <begin position="1"/>
        <end position="36"/>
    </location>
</feature>
<evidence type="ECO:0000313" key="3">
    <source>
        <dbReference type="Proteomes" id="UP000266673"/>
    </source>
</evidence>
<proteinExistence type="predicted"/>
<feature type="compositionally biased region" description="Low complexity" evidence="1">
    <location>
        <begin position="102"/>
        <end position="112"/>
    </location>
</feature>
<evidence type="ECO:0000256" key="1">
    <source>
        <dbReference type="SAM" id="MobiDB-lite"/>
    </source>
</evidence>
<keyword evidence="3" id="KW-1185">Reference proteome</keyword>
<dbReference type="EMBL" id="QKWP01001971">
    <property type="protein sequence ID" value="RIB05500.1"/>
    <property type="molecule type" value="Genomic_DNA"/>
</dbReference>
<gene>
    <name evidence="2" type="ORF">C2G38_2219486</name>
</gene>
<comment type="caution">
    <text evidence="2">The sequence shown here is derived from an EMBL/GenBank/DDBJ whole genome shotgun (WGS) entry which is preliminary data.</text>
</comment>
<feature type="compositionally biased region" description="Basic and acidic residues" evidence="1">
    <location>
        <begin position="11"/>
        <end position="30"/>
    </location>
</feature>
<feature type="region of interest" description="Disordered" evidence="1">
    <location>
        <begin position="93"/>
        <end position="112"/>
    </location>
</feature>
<sequence length="112" mass="12912">MESTNKLLQKLLKDRPTDATEETKKEKNEEGMSNTKYYEEVEELTNSLIEQKSLANYLSHPEKNEPQSINIDEEYLIDIPKWGEPINSIEFDSEEEDWNVGSTYGSNMSSSS</sequence>